<dbReference type="Gene3D" id="3.30.930.10">
    <property type="entry name" value="Bira Bifunctional Protein, Domain 2"/>
    <property type="match status" value="1"/>
</dbReference>
<dbReference type="AlphaFoldDB" id="A0A3G9JBD9"/>
<gene>
    <name evidence="9 12" type="primary">hisZ</name>
    <name evidence="12" type="ORF">SG0102_05990</name>
</gene>
<keyword evidence="13" id="KW-1185">Reference proteome</keyword>
<evidence type="ECO:0000256" key="7">
    <source>
        <dbReference type="ARBA" id="ARBA00023102"/>
    </source>
</evidence>
<dbReference type="OrthoDB" id="9800814at2"/>
<comment type="miscellaneous">
    <text evidence="9">This function is generally fulfilled by the C-terminal part of HisG, which is missing in some bacteria such as this one.</text>
</comment>
<dbReference type="InterPro" id="IPR006195">
    <property type="entry name" value="aa-tRNA-synth_II"/>
</dbReference>
<evidence type="ECO:0000256" key="2">
    <source>
        <dbReference type="ARBA" id="ARBA00004667"/>
    </source>
</evidence>
<accession>A0A3G9JBD9</accession>
<feature type="binding site" evidence="10">
    <location>
        <position position="122"/>
    </location>
    <ligand>
        <name>L-histidine</name>
        <dbReference type="ChEBI" id="CHEBI:57595"/>
    </ligand>
</feature>
<dbReference type="InterPro" id="IPR004517">
    <property type="entry name" value="HisZ"/>
</dbReference>
<comment type="similarity">
    <text evidence="3 9">Belongs to the class-II aminoacyl-tRNA synthetase family. HisZ subfamily.</text>
</comment>
<feature type="binding site" evidence="10">
    <location>
        <position position="126"/>
    </location>
    <ligand>
        <name>L-histidine</name>
        <dbReference type="ChEBI" id="CHEBI:57595"/>
    </ligand>
</feature>
<evidence type="ECO:0000256" key="1">
    <source>
        <dbReference type="ARBA" id="ARBA00004496"/>
    </source>
</evidence>
<evidence type="ECO:0000259" key="11">
    <source>
        <dbReference type="PROSITE" id="PS50862"/>
    </source>
</evidence>
<evidence type="ECO:0000256" key="8">
    <source>
        <dbReference type="ARBA" id="ARBA00025246"/>
    </source>
</evidence>
<keyword evidence="5 9" id="KW-0963">Cytoplasm</keyword>
<dbReference type="SUPFAM" id="SSF55681">
    <property type="entry name" value="Class II aaRS and biotin synthetases"/>
    <property type="match status" value="1"/>
</dbReference>
<feature type="binding site" evidence="10">
    <location>
        <position position="108"/>
    </location>
    <ligand>
        <name>L-histidine</name>
        <dbReference type="ChEBI" id="CHEBI:57595"/>
    </ligand>
</feature>
<dbReference type="Pfam" id="PF13393">
    <property type="entry name" value="tRNA-synt_His"/>
    <property type="match status" value="1"/>
</dbReference>
<keyword evidence="12" id="KW-0328">Glycosyltransferase</keyword>
<name>A0A3G9JBD9_9FIRM</name>
<dbReference type="InterPro" id="IPR045864">
    <property type="entry name" value="aa-tRNA-synth_II/BPL/LPL"/>
</dbReference>
<feature type="binding site" evidence="10">
    <location>
        <begin position="80"/>
        <end position="82"/>
    </location>
    <ligand>
        <name>L-histidine</name>
        <dbReference type="ChEBI" id="CHEBI:57595"/>
    </ligand>
</feature>
<feature type="binding site" evidence="10">
    <location>
        <begin position="263"/>
        <end position="264"/>
    </location>
    <ligand>
        <name>L-histidine</name>
        <dbReference type="ChEBI" id="CHEBI:57595"/>
    </ligand>
</feature>
<dbReference type="InterPro" id="IPR004516">
    <property type="entry name" value="HisRS/HisZ"/>
</dbReference>
<dbReference type="GO" id="GO:0140096">
    <property type="term" value="F:catalytic activity, acting on a protein"/>
    <property type="evidence" value="ECO:0007669"/>
    <property type="project" value="UniProtKB-ARBA"/>
</dbReference>
<proteinExistence type="inferred from homology"/>
<comment type="subunit">
    <text evidence="9">Heteromultimer composed of HisG and HisZ subunits.</text>
</comment>
<dbReference type="GO" id="GO:0016757">
    <property type="term" value="F:glycosyltransferase activity"/>
    <property type="evidence" value="ECO:0007669"/>
    <property type="project" value="UniProtKB-KW"/>
</dbReference>
<comment type="pathway">
    <text evidence="2 9">Amino-acid biosynthesis; L-histidine biosynthesis; L-histidine from 5-phospho-alpha-D-ribose 1-diphosphate: step 1/9.</text>
</comment>
<dbReference type="PROSITE" id="PS50862">
    <property type="entry name" value="AA_TRNA_LIGASE_II"/>
    <property type="match status" value="1"/>
</dbReference>
<dbReference type="PANTHER" id="PTHR43707">
    <property type="entry name" value="HISTIDYL-TRNA SYNTHETASE"/>
    <property type="match status" value="1"/>
</dbReference>
<sequence>MEEFKYLIPEESGDAISLDARKLRLIEGSLRKIFDAHNYEELMLPTFEYVDFYASIRDQAEDSMFQFVNSDGKRIALRTDFTLPIARIYNNERTNEVKRYSYFGKVYRLAKRHKGRSSELYQIGTELIGLGGKAGDQECLSLIEETMASLDLKDLKIELGSAKFYLRLMELVKDDRLSGILEKKQLSEMKRFIKEKGITGSLGRLLENLPTAFGSYEELMAFKDYVKDFELLDAIDRMAALYEGSKHKEDIIFDLCMVPSQPYYTGVMIKGYSYYSAYPILSGGRYDKLLSYFDNEVPAIGFSYHINTLLNAYVKEGEADD</sequence>
<organism evidence="12 13">
    <name type="scientific">Intestinibaculum porci</name>
    <dbReference type="NCBI Taxonomy" id="2487118"/>
    <lineage>
        <taxon>Bacteria</taxon>
        <taxon>Bacillati</taxon>
        <taxon>Bacillota</taxon>
        <taxon>Erysipelotrichia</taxon>
        <taxon>Erysipelotrichales</taxon>
        <taxon>Erysipelotrichaceae</taxon>
        <taxon>Intestinibaculum</taxon>
    </lineage>
</organism>
<keyword evidence="12" id="KW-0808">Transferase</keyword>
<dbReference type="GO" id="GO:0004821">
    <property type="term" value="F:histidine-tRNA ligase activity"/>
    <property type="evidence" value="ECO:0007669"/>
    <property type="project" value="TreeGrafter"/>
</dbReference>
<dbReference type="InParanoid" id="A0A3G9JBD9"/>
<evidence type="ECO:0000256" key="5">
    <source>
        <dbReference type="ARBA" id="ARBA00022490"/>
    </source>
</evidence>
<keyword evidence="6 9" id="KW-0028">Amino-acid biosynthesis</keyword>
<evidence type="ECO:0000256" key="6">
    <source>
        <dbReference type="ARBA" id="ARBA00022605"/>
    </source>
</evidence>
<evidence type="ECO:0000256" key="9">
    <source>
        <dbReference type="HAMAP-Rule" id="MF_00125"/>
    </source>
</evidence>
<evidence type="ECO:0000313" key="13">
    <source>
        <dbReference type="Proteomes" id="UP000268059"/>
    </source>
</evidence>
<keyword evidence="7 9" id="KW-0368">Histidine biosynthesis</keyword>
<dbReference type="KEGG" id="ebm:SG0102_05990"/>
<comment type="function">
    <text evidence="8 9">Required for the first step of histidine biosynthesis. May allow the feedback regulation of ATP phosphoribosyltransferase activity by histidine.</text>
</comment>
<dbReference type="FunCoup" id="A0A3G9JBD9">
    <property type="interactions" value="92"/>
</dbReference>
<dbReference type="RefSeq" id="WP_125118591.1">
    <property type="nucleotide sequence ID" value="NZ_AP019309.1"/>
</dbReference>
<dbReference type="PANTHER" id="PTHR43707:SF6">
    <property type="entry name" value="ATP PHOSPHORIBOSYLTRANSFERASE REGULATORY SUBUNIT"/>
    <property type="match status" value="1"/>
</dbReference>
<dbReference type="GO" id="GO:0005737">
    <property type="term" value="C:cytoplasm"/>
    <property type="evidence" value="ECO:0007669"/>
    <property type="project" value="UniProtKB-SubCell"/>
</dbReference>
<dbReference type="CDD" id="cd00773">
    <property type="entry name" value="HisRS-like_core"/>
    <property type="match status" value="1"/>
</dbReference>
<evidence type="ECO:0000313" key="12">
    <source>
        <dbReference type="EMBL" id="BBH25665.1"/>
    </source>
</evidence>
<dbReference type="EMBL" id="AP019309">
    <property type="protein sequence ID" value="BBH25665.1"/>
    <property type="molecule type" value="Genomic_DNA"/>
</dbReference>
<evidence type="ECO:0000256" key="10">
    <source>
        <dbReference type="PIRSR" id="PIRSR001549-1"/>
    </source>
</evidence>
<dbReference type="HAMAP" id="MF_00125">
    <property type="entry name" value="HisZ"/>
    <property type="match status" value="1"/>
</dbReference>
<comment type="subcellular location">
    <subcellularLocation>
        <location evidence="1 9">Cytoplasm</location>
    </subcellularLocation>
</comment>
<protein>
    <recommendedName>
        <fullName evidence="4 9">ATP phosphoribosyltransferase regulatory subunit</fullName>
    </recommendedName>
</protein>
<dbReference type="InterPro" id="IPR041715">
    <property type="entry name" value="HisRS-like_core"/>
</dbReference>
<dbReference type="Proteomes" id="UP000268059">
    <property type="component" value="Chromosome"/>
</dbReference>
<feature type="domain" description="Aminoacyl-transfer RNA synthetases class-II family profile" evidence="11">
    <location>
        <begin position="26"/>
        <end position="236"/>
    </location>
</feature>
<dbReference type="GO" id="GO:0000105">
    <property type="term" value="P:L-histidine biosynthetic process"/>
    <property type="evidence" value="ECO:0007669"/>
    <property type="project" value="UniProtKB-UniRule"/>
</dbReference>
<evidence type="ECO:0000256" key="4">
    <source>
        <dbReference type="ARBA" id="ARBA00020397"/>
    </source>
</evidence>
<dbReference type="UniPathway" id="UPA00031">
    <property type="reaction ID" value="UER00006"/>
</dbReference>
<evidence type="ECO:0000256" key="3">
    <source>
        <dbReference type="ARBA" id="ARBA00005539"/>
    </source>
</evidence>
<reference evidence="12 13" key="1">
    <citation type="submission" date="2018-11" db="EMBL/GenBank/DDBJ databases">
        <title>Novel Erysipelotrichaceae bacterium isolated from small intestine of a swine.</title>
        <authorList>
            <person name="Kim J.S."/>
            <person name="Choe H."/>
            <person name="Lee Y.R."/>
            <person name="Kim K.M."/>
            <person name="Park D.S."/>
        </authorList>
    </citation>
    <scope>NUCLEOTIDE SEQUENCE [LARGE SCALE GENOMIC DNA]</scope>
    <source>
        <strain evidence="12 13">SG0102</strain>
    </source>
</reference>
<dbReference type="GO" id="GO:0006427">
    <property type="term" value="P:histidyl-tRNA aminoacylation"/>
    <property type="evidence" value="ECO:0007669"/>
    <property type="project" value="TreeGrafter"/>
</dbReference>
<dbReference type="PIRSF" id="PIRSF001549">
    <property type="entry name" value="His-tRNA_synth"/>
    <property type="match status" value="1"/>
</dbReference>